<feature type="region of interest" description="Disordered" evidence="1">
    <location>
        <begin position="133"/>
        <end position="153"/>
    </location>
</feature>
<gene>
    <name evidence="2" type="ORF">CANCADRAFT_57455</name>
</gene>
<protein>
    <submittedName>
        <fullName evidence="2">Uncharacterized protein</fullName>
    </submittedName>
</protein>
<organism evidence="2 3">
    <name type="scientific">Tortispora caseinolytica NRRL Y-17796</name>
    <dbReference type="NCBI Taxonomy" id="767744"/>
    <lineage>
        <taxon>Eukaryota</taxon>
        <taxon>Fungi</taxon>
        <taxon>Dikarya</taxon>
        <taxon>Ascomycota</taxon>
        <taxon>Saccharomycotina</taxon>
        <taxon>Trigonopsidomycetes</taxon>
        <taxon>Trigonopsidales</taxon>
        <taxon>Trigonopsidaceae</taxon>
        <taxon>Tortispora</taxon>
    </lineage>
</organism>
<evidence type="ECO:0000313" key="3">
    <source>
        <dbReference type="Proteomes" id="UP000095023"/>
    </source>
</evidence>
<accession>A0A1E4TH98</accession>
<name>A0A1E4TH98_9ASCO</name>
<evidence type="ECO:0000256" key="1">
    <source>
        <dbReference type="SAM" id="MobiDB-lite"/>
    </source>
</evidence>
<dbReference type="AlphaFoldDB" id="A0A1E4TH98"/>
<evidence type="ECO:0000313" key="2">
    <source>
        <dbReference type="EMBL" id="ODV91109.1"/>
    </source>
</evidence>
<dbReference type="EMBL" id="KV453842">
    <property type="protein sequence ID" value="ODV91109.1"/>
    <property type="molecule type" value="Genomic_DNA"/>
</dbReference>
<sequence>MDIIDAELSGLASIDEQYSTAIKKLTELERDSSLMASQLSRKVDILSSMRARILHESDLVSSDINALKKTPELNITKPAVLSELEKLTKAKDRLEQVIALLNECDKTDPDSVARTLPVFAGTPEYQKRKGNVVEDQKQPDRQGLMQHLRGWRG</sequence>
<dbReference type="Proteomes" id="UP000095023">
    <property type="component" value="Unassembled WGS sequence"/>
</dbReference>
<reference evidence="3" key="1">
    <citation type="submission" date="2016-02" db="EMBL/GenBank/DDBJ databases">
        <title>Comparative genomics of biotechnologically important yeasts.</title>
        <authorList>
            <consortium name="DOE Joint Genome Institute"/>
            <person name="Riley R."/>
            <person name="Haridas S."/>
            <person name="Wolfe K.H."/>
            <person name="Lopes M.R."/>
            <person name="Hittinger C.T."/>
            <person name="Goker M."/>
            <person name="Salamov A."/>
            <person name="Wisecaver J."/>
            <person name="Long T.M."/>
            <person name="Aerts A.L."/>
            <person name="Barry K."/>
            <person name="Choi C."/>
            <person name="Clum A."/>
            <person name="Coughlan A.Y."/>
            <person name="Deshpande S."/>
            <person name="Douglass A.P."/>
            <person name="Hanson S.J."/>
            <person name="Klenk H.-P."/>
            <person name="Labutti K."/>
            <person name="Lapidus A."/>
            <person name="Lindquist E."/>
            <person name="Lipzen A."/>
            <person name="Meier-Kolthoff J.P."/>
            <person name="Ohm R.A."/>
            <person name="Otillar R.P."/>
            <person name="Pangilinan J."/>
            <person name="Peng Y."/>
            <person name="Rokas A."/>
            <person name="Rosa C.A."/>
            <person name="Scheuner C."/>
            <person name="Sibirny A.A."/>
            <person name="Slot J.C."/>
            <person name="Stielow J.B."/>
            <person name="Sun H."/>
            <person name="Kurtzman C.P."/>
            <person name="Blackwell M."/>
            <person name="Jeffries T.W."/>
            <person name="Grigoriev I.V."/>
        </authorList>
    </citation>
    <scope>NUCLEOTIDE SEQUENCE [LARGE SCALE GENOMIC DNA]</scope>
    <source>
        <strain evidence="3">NRRL Y-17796</strain>
    </source>
</reference>
<keyword evidence="3" id="KW-1185">Reference proteome</keyword>
<proteinExistence type="predicted"/>